<accession>A0A380C928</accession>
<dbReference type="InterPro" id="IPR052036">
    <property type="entry name" value="Hydrolase/PRTase-associated"/>
</dbReference>
<name>A0A380C928_SPOPA</name>
<dbReference type="EMBL" id="UGYZ01000002">
    <property type="protein sequence ID" value="SUJ13998.1"/>
    <property type="molecule type" value="Genomic_DNA"/>
</dbReference>
<dbReference type="PANTHER" id="PTHR31299">
    <property type="entry name" value="ESTERASE, PUTATIVE (AFU_ORTHOLOGUE AFUA_1G05850)-RELATED"/>
    <property type="match status" value="1"/>
</dbReference>
<dbReference type="GO" id="GO:0046677">
    <property type="term" value="P:response to antibiotic"/>
    <property type="evidence" value="ECO:0007669"/>
    <property type="project" value="InterPro"/>
</dbReference>
<organism evidence="1 2">
    <name type="scientific">Sporosarcina pasteurii</name>
    <name type="common">Bacillus pasteurii</name>
    <dbReference type="NCBI Taxonomy" id="1474"/>
    <lineage>
        <taxon>Bacteria</taxon>
        <taxon>Bacillati</taxon>
        <taxon>Bacillota</taxon>
        <taxon>Bacilli</taxon>
        <taxon>Bacillales</taxon>
        <taxon>Caryophanaceae</taxon>
        <taxon>Sporosarcina</taxon>
    </lineage>
</organism>
<dbReference type="PANTHER" id="PTHR31299:SF0">
    <property type="entry name" value="ESTERASE, PUTATIVE (AFU_ORTHOLOGUE AFUA_1G05850)-RELATED"/>
    <property type="match status" value="1"/>
</dbReference>
<protein>
    <submittedName>
        <fullName evidence="1">Erythromycin esterase</fullName>
    </submittedName>
</protein>
<dbReference type="SUPFAM" id="SSF159501">
    <property type="entry name" value="EreA/ChaN-like"/>
    <property type="match status" value="1"/>
</dbReference>
<proteinExistence type="predicted"/>
<dbReference type="AlphaFoldDB" id="A0A380C928"/>
<dbReference type="InterPro" id="IPR014622">
    <property type="entry name" value="UCP036794_erythomycin"/>
</dbReference>
<dbReference type="PIRSF" id="PIRSF036794">
    <property type="entry name" value="UCP_erythr_ester"/>
    <property type="match status" value="1"/>
</dbReference>
<keyword evidence="2" id="KW-1185">Reference proteome</keyword>
<dbReference type="Gene3D" id="3.40.1660.10">
    <property type="entry name" value="EreA-like (biosynthetic domain)"/>
    <property type="match status" value="1"/>
</dbReference>
<dbReference type="OrthoDB" id="9810066at2"/>
<gene>
    <name evidence="1" type="ORF">NCTC4822_02357</name>
</gene>
<sequence length="418" mass="48163">MTPFLTQMIQQNAIPFNHELPLQQIIDAIGDAQFVLLGESTHGTAEYYTARAQLSKKLIEEKGFTIIAVEGDWPAAFEVNRYIKEYPSAANSAKQLLKEFNRWPTWMWANEEVSTFVDWLKTHNANKEATSQVGFYGFDLYSLPESIEEIRDHLHDIVKNEAELIKARQAIACFDPYEPLPDHYALSTFHFNQSCEAEINSLSSIIQKYTDFHPTEDEQRLNINMNALIIKNAEHYYRTSLQNDSQSWNIRDEHMAETVEALTNYFGTDSKVIVWAHNTHIGDARATAMKNDGMLNVGQIFREKYGKENVYAIGFGTYEGTVIAGEAWGKPFHTMKIPPAKQHSWEHHLHSAGAHNQLLLFNEKNQHYFNNMIEHRAIGVVYQPDYEMYGNYVPSQISERYDGFIYFDKTTALHPIHV</sequence>
<dbReference type="CDD" id="cd14728">
    <property type="entry name" value="Ere-like"/>
    <property type="match status" value="1"/>
</dbReference>
<dbReference type="Gene3D" id="3.30.1870.10">
    <property type="entry name" value="EreA-like, domain 2"/>
    <property type="match status" value="1"/>
</dbReference>
<evidence type="ECO:0000313" key="2">
    <source>
        <dbReference type="Proteomes" id="UP000254519"/>
    </source>
</evidence>
<reference evidence="1 2" key="1">
    <citation type="submission" date="2018-06" db="EMBL/GenBank/DDBJ databases">
        <authorList>
            <consortium name="Pathogen Informatics"/>
            <person name="Doyle S."/>
        </authorList>
    </citation>
    <scope>NUCLEOTIDE SEQUENCE [LARGE SCALE GENOMIC DNA]</scope>
    <source>
        <strain evidence="2">ATCC 11859 / DSM 33 / NCIB 8841 / NCTC 4822</strain>
    </source>
</reference>
<dbReference type="Pfam" id="PF05139">
    <property type="entry name" value="Erythro_esteras"/>
    <property type="match status" value="1"/>
</dbReference>
<evidence type="ECO:0000313" key="1">
    <source>
        <dbReference type="EMBL" id="SUJ13998.1"/>
    </source>
</evidence>
<dbReference type="Proteomes" id="UP000254519">
    <property type="component" value="Unassembled WGS sequence"/>
</dbReference>
<dbReference type="InterPro" id="IPR007815">
    <property type="entry name" value="Emycin_Estase"/>
</dbReference>
<dbReference type="RefSeq" id="WP_115362400.1">
    <property type="nucleotide sequence ID" value="NZ_CP038012.1"/>
</dbReference>